<dbReference type="PROSITE" id="PS51186">
    <property type="entry name" value="GNAT"/>
    <property type="match status" value="1"/>
</dbReference>
<dbReference type="InterPro" id="IPR000182">
    <property type="entry name" value="GNAT_dom"/>
</dbReference>
<comment type="caution">
    <text evidence="2">The sequence shown here is derived from an EMBL/GenBank/DDBJ whole genome shotgun (WGS) entry which is preliminary data.</text>
</comment>
<accession>A0A7W6BZ60</accession>
<evidence type="ECO:0000313" key="2">
    <source>
        <dbReference type="EMBL" id="MBB3937873.1"/>
    </source>
</evidence>
<dbReference type="RefSeq" id="WP_090966608.1">
    <property type="nucleotide sequence ID" value="NZ_CP181348.1"/>
</dbReference>
<keyword evidence="2" id="KW-0012">Acyltransferase</keyword>
<dbReference type="Gene3D" id="3.40.630.30">
    <property type="match status" value="1"/>
</dbReference>
<dbReference type="EMBL" id="JACIDO010000013">
    <property type="protein sequence ID" value="MBB3937873.1"/>
    <property type="molecule type" value="Genomic_DNA"/>
</dbReference>
<dbReference type="GO" id="GO:0016747">
    <property type="term" value="F:acyltransferase activity, transferring groups other than amino-acyl groups"/>
    <property type="evidence" value="ECO:0007669"/>
    <property type="project" value="InterPro"/>
</dbReference>
<dbReference type="InterPro" id="IPR016181">
    <property type="entry name" value="Acyl_CoA_acyltransferase"/>
</dbReference>
<reference evidence="2 3" key="1">
    <citation type="submission" date="2020-08" db="EMBL/GenBank/DDBJ databases">
        <title>Genomic Encyclopedia of Type Strains, Phase IV (KMG-IV): sequencing the most valuable type-strain genomes for metagenomic binning, comparative biology and taxonomic classification.</title>
        <authorList>
            <person name="Goeker M."/>
        </authorList>
    </citation>
    <scope>NUCLEOTIDE SEQUENCE [LARGE SCALE GENOMIC DNA]</scope>
    <source>
        <strain evidence="2 3">DSM 25024</strain>
    </source>
</reference>
<keyword evidence="2" id="KW-0808">Transferase</keyword>
<keyword evidence="3" id="KW-1185">Reference proteome</keyword>
<sequence length="151" mass="16563">MGMIGLRDLRPNDVGGLADIWHASASLPGVGPPVLPSREAMRWRFEHELMPACRIIVAEQGGEAAGFAAMKLGERVLDQLFVRPGLLGSGVGRCLLDAVKREMPSGFTLFTRPTNPRACRFYEAAGLQILRREIHPRFGDPIVVYGWRPGA</sequence>
<proteinExistence type="predicted"/>
<dbReference type="OrthoDB" id="9797417at2"/>
<evidence type="ECO:0000313" key="3">
    <source>
        <dbReference type="Proteomes" id="UP000531216"/>
    </source>
</evidence>
<dbReference type="AlphaFoldDB" id="A0A7W6BZ60"/>
<organism evidence="2 3">
    <name type="scientific">Aureimonas phyllosphaerae</name>
    <dbReference type="NCBI Taxonomy" id="1166078"/>
    <lineage>
        <taxon>Bacteria</taxon>
        <taxon>Pseudomonadati</taxon>
        <taxon>Pseudomonadota</taxon>
        <taxon>Alphaproteobacteria</taxon>
        <taxon>Hyphomicrobiales</taxon>
        <taxon>Aurantimonadaceae</taxon>
        <taxon>Aureimonas</taxon>
    </lineage>
</organism>
<dbReference type="CDD" id="cd04301">
    <property type="entry name" value="NAT_SF"/>
    <property type="match status" value="1"/>
</dbReference>
<dbReference type="Pfam" id="PF00583">
    <property type="entry name" value="Acetyltransf_1"/>
    <property type="match status" value="1"/>
</dbReference>
<name>A0A7W6BZ60_9HYPH</name>
<protein>
    <submittedName>
        <fullName evidence="2">Putative acetyltransferase</fullName>
        <ecNumber evidence="2">2.3.1.-</ecNumber>
    </submittedName>
</protein>
<evidence type="ECO:0000259" key="1">
    <source>
        <dbReference type="PROSITE" id="PS51186"/>
    </source>
</evidence>
<feature type="domain" description="N-acetyltransferase" evidence="1">
    <location>
        <begin position="4"/>
        <end position="151"/>
    </location>
</feature>
<gene>
    <name evidence="2" type="ORF">GGR05_004042</name>
</gene>
<dbReference type="EC" id="2.3.1.-" evidence="2"/>
<dbReference type="Proteomes" id="UP000531216">
    <property type="component" value="Unassembled WGS sequence"/>
</dbReference>
<dbReference type="SUPFAM" id="SSF55729">
    <property type="entry name" value="Acyl-CoA N-acyltransferases (Nat)"/>
    <property type="match status" value="1"/>
</dbReference>